<dbReference type="GO" id="GO:0046872">
    <property type="term" value="F:metal ion binding"/>
    <property type="evidence" value="ECO:0007669"/>
    <property type="project" value="InterPro"/>
</dbReference>
<feature type="transmembrane region" description="Helical" evidence="2">
    <location>
        <begin position="415"/>
        <end position="440"/>
    </location>
</feature>
<name>A0A2B4RE11_STYPI</name>
<dbReference type="PROSITE" id="PS50846">
    <property type="entry name" value="HMA_2"/>
    <property type="match status" value="1"/>
</dbReference>
<dbReference type="PANTHER" id="PTHR32063:SF19">
    <property type="entry name" value="CATION EFFLUX SYSTEM PROTEIN CUSA"/>
    <property type="match status" value="1"/>
</dbReference>
<dbReference type="GO" id="GO:0042910">
    <property type="term" value="F:xenobiotic transmembrane transporter activity"/>
    <property type="evidence" value="ECO:0007669"/>
    <property type="project" value="TreeGrafter"/>
</dbReference>
<dbReference type="Gene3D" id="3.30.70.1430">
    <property type="entry name" value="Multidrug efflux transporter AcrB pore domain"/>
    <property type="match status" value="2"/>
</dbReference>
<keyword evidence="2" id="KW-0472">Membrane</keyword>
<comment type="caution">
    <text evidence="4">The sequence shown here is derived from an EMBL/GenBank/DDBJ whole genome shotgun (WGS) entry which is preliminary data.</text>
</comment>
<dbReference type="SUPFAM" id="SSF82866">
    <property type="entry name" value="Multidrug efflux transporter AcrB transmembrane domain"/>
    <property type="match status" value="1"/>
</dbReference>
<proteinExistence type="predicted"/>
<dbReference type="EMBL" id="LSMT01000741">
    <property type="protein sequence ID" value="PFX14720.1"/>
    <property type="molecule type" value="Genomic_DNA"/>
</dbReference>
<feature type="transmembrane region" description="Helical" evidence="2">
    <location>
        <begin position="12"/>
        <end position="31"/>
    </location>
</feature>
<evidence type="ECO:0000313" key="4">
    <source>
        <dbReference type="EMBL" id="PFX14720.1"/>
    </source>
</evidence>
<feature type="transmembrane region" description="Helical" evidence="2">
    <location>
        <begin position="502"/>
        <end position="523"/>
    </location>
</feature>
<feature type="transmembrane region" description="Helical" evidence="2">
    <location>
        <begin position="390"/>
        <end position="409"/>
    </location>
</feature>
<dbReference type="SUPFAM" id="SSF55008">
    <property type="entry name" value="HMA, heavy metal-associated domain"/>
    <property type="match status" value="1"/>
</dbReference>
<dbReference type="Gene3D" id="3.30.70.100">
    <property type="match status" value="1"/>
</dbReference>
<dbReference type="InterPro" id="IPR027463">
    <property type="entry name" value="AcrB_DN_DC_subdom"/>
</dbReference>
<dbReference type="InterPro" id="IPR001036">
    <property type="entry name" value="Acrflvin-R"/>
</dbReference>
<feature type="domain" description="HMA" evidence="3">
    <location>
        <begin position="1056"/>
        <end position="1120"/>
    </location>
</feature>
<feature type="compositionally biased region" description="Basic and acidic residues" evidence="1">
    <location>
        <begin position="1146"/>
        <end position="1167"/>
    </location>
</feature>
<keyword evidence="2" id="KW-0812">Transmembrane</keyword>
<dbReference type="PRINTS" id="PR00702">
    <property type="entry name" value="ACRIFLAVINRP"/>
</dbReference>
<feature type="transmembrane region" description="Helical" evidence="2">
    <location>
        <begin position="535"/>
        <end position="559"/>
    </location>
</feature>
<dbReference type="InterPro" id="IPR006121">
    <property type="entry name" value="HMA_dom"/>
</dbReference>
<feature type="transmembrane region" description="Helical" evidence="2">
    <location>
        <begin position="366"/>
        <end position="383"/>
    </location>
</feature>
<dbReference type="PANTHER" id="PTHR32063">
    <property type="match status" value="1"/>
</dbReference>
<dbReference type="Pfam" id="PF00873">
    <property type="entry name" value="ACR_tran"/>
    <property type="match status" value="3"/>
</dbReference>
<dbReference type="GO" id="GO:0005886">
    <property type="term" value="C:plasma membrane"/>
    <property type="evidence" value="ECO:0007669"/>
    <property type="project" value="TreeGrafter"/>
</dbReference>
<feature type="region of interest" description="Disordered" evidence="1">
    <location>
        <begin position="1142"/>
        <end position="1167"/>
    </location>
</feature>
<dbReference type="AlphaFoldDB" id="A0A2B4RE11"/>
<dbReference type="SUPFAM" id="SSF82693">
    <property type="entry name" value="Multidrug efflux transporter AcrB pore domain, PN1, PN2, PC1 and PC2 subdomains"/>
    <property type="match status" value="2"/>
</dbReference>
<dbReference type="SUPFAM" id="SSF82714">
    <property type="entry name" value="Multidrug efflux transporter AcrB TolC docking domain, DN and DC subdomains"/>
    <property type="match status" value="2"/>
</dbReference>
<dbReference type="Gene3D" id="3.30.70.1320">
    <property type="entry name" value="Multidrug efflux transporter AcrB pore domain like"/>
    <property type="match status" value="1"/>
</dbReference>
<gene>
    <name evidence="4" type="primary">silA</name>
    <name evidence="4" type="ORF">AWC38_SpisGene21108</name>
</gene>
<feature type="transmembrane region" description="Helical" evidence="2">
    <location>
        <begin position="633"/>
        <end position="659"/>
    </location>
</feature>
<sequence>MLYKIIRFLIENKFIAFLLGLLIIGAGYITAPFDWGGDILPRNPVAVDAIPDIGENQQIVFTKWAGQSPQEIQDQITYPLTTSLMGIAGVKTIRSTTMFGFSSIYLIFEEGVDFYWSRTRILEKLNSLPPNLLPKGVRPSLGADATGIEQIFWYTIEGRDENGHTTGGWDLEELRSIQDYFVKYNLSSSKGVAEVASIGGMVKSYQIALDPEKLKYHKIPLEKVVAAAAKTNQNSGGKTMEINKVEYIIRGLGYVKNIRDLENTVVAYHNKTPILISDVARVYTAPKERRGILDKEGSEVVGGVVTARYGANPMQVIKNIKAKIEEINTGLPSKKLTDGRVSKLKIIPFYDRSKLIDETIDTLSDALFLEILITVLVIMLMIADFRIAGLISGLLPLTILMVFVAMKYLGVSANIVALSGIAISIGTIVDVGIVLSESILRKFKKQPKRPINQTVYKATKEVSGAIITAVMTTIVSFIPVFAMGGSEGKLFIPLAATKTMALVMAIVVALFILPPLAAFLLELRKPSYRSKIIRQIVLVLLSTALVFWHPIIGLAGVLYGLAGVLYSFDKVSKKHHQKAQLLIIVTAILILLSKHWMPLGFGFSTLSNFIFSGVICSVILWVFYVFQKYYTRILWWALANKKIFLMLPLLLVLSGIWIWRGTDKEFMPTLNEGSFLLMPTSLPHAGVAENKRVLQALDIAVMQIPEVKTVVGKAGRTESALDPAPLSMYENIIHYFPEYKTDENGKPLKFKTDENGLFLTKSMGKIKAGTRVEKTQLIPDAKGAYYRNWRAHIKSPDDIWEEIARVTKMPGVTSAPKLQPIETRLVMLQTGMRSPMGIKIKGVDLKKMEAFGKDLEAILKEVEGVKKTTVFADKIVGKPYISVKINREKLVQYGVQIAAVQNTIKTAIGGKVAGQTIEGEKRYDIEIRYPRELRNDPEKILDAYVPLPDGNVIPLRELASVHYEKGAQAIKSEDHFLIEKINLSVAVWVGFIALFGIATDDGVLMATQLKKAFQKTRGNTALDIRKKIVKAASLMLVSCKGKKKSEPATKIEDTAVQTASFGVRGNCGMCKETIEKAALGIAGVASAVWDKTAKQIEVKFTGDVLDDIHTAIANSGYDTEKKTANDEAYNSRPKCCQYDRNMQMSVKKEAHKEEDHKQEHDGKESEK</sequence>
<protein>
    <submittedName>
        <fullName evidence="4">Putative cation efflux system protein SilA</fullName>
    </submittedName>
</protein>
<reference evidence="4" key="1">
    <citation type="journal article" date="2017" name="J. ISSAAS">
        <title>Comparative analysis of the genomes of Stylophora pistillata and Acropora digitifera provides evidence for extensive differences between species of corals.</title>
        <authorList>
            <person name="Voolstra C.R."/>
            <person name="Li Y."/>
            <person name="Liew Y.J."/>
            <person name="Baumgarten S."/>
            <person name="Zoccola D."/>
            <person name="Flot J.-F."/>
            <person name="Tambutte S."/>
            <person name="Allemand D."/>
            <person name="Aranda M."/>
        </authorList>
    </citation>
    <scope>NUCLEOTIDE SEQUENCE</scope>
    <source>
        <strain evidence="4">CSM Monaco</strain>
        <tissue evidence="4">Whole animal</tissue>
    </source>
</reference>
<feature type="transmembrane region" description="Helical" evidence="2">
    <location>
        <begin position="609"/>
        <end position="627"/>
    </location>
</feature>
<feature type="transmembrane region" description="Helical" evidence="2">
    <location>
        <begin position="461"/>
        <end position="482"/>
    </location>
</feature>
<keyword evidence="2" id="KW-1133">Transmembrane helix</keyword>
<organism evidence="4">
    <name type="scientific">Stylophora pistillata</name>
    <name type="common">Smooth cauliflower coral</name>
    <dbReference type="NCBI Taxonomy" id="50429"/>
    <lineage>
        <taxon>Eukaryota</taxon>
        <taxon>Metazoa</taxon>
        <taxon>Cnidaria</taxon>
        <taxon>Anthozoa</taxon>
        <taxon>Hexacorallia</taxon>
        <taxon>Scleractinia</taxon>
        <taxon>Astrocoeniina</taxon>
        <taxon>Pocilloporidae</taxon>
        <taxon>Stylophora</taxon>
    </lineage>
</organism>
<evidence type="ECO:0000256" key="1">
    <source>
        <dbReference type="SAM" id="MobiDB-lite"/>
    </source>
</evidence>
<evidence type="ECO:0000259" key="3">
    <source>
        <dbReference type="PROSITE" id="PS50846"/>
    </source>
</evidence>
<accession>A0A2B4RE11</accession>
<dbReference type="InterPro" id="IPR036163">
    <property type="entry name" value="HMA_dom_sf"/>
</dbReference>
<dbReference type="Gene3D" id="1.20.1640.10">
    <property type="entry name" value="Multidrug efflux transporter AcrB transmembrane domain"/>
    <property type="match status" value="4"/>
</dbReference>
<evidence type="ECO:0000256" key="2">
    <source>
        <dbReference type="SAM" id="Phobius"/>
    </source>
</evidence>
<dbReference type="CDD" id="cd00371">
    <property type="entry name" value="HMA"/>
    <property type="match status" value="1"/>
</dbReference>
<dbReference type="Gene3D" id="3.30.2090.10">
    <property type="entry name" value="Multidrug efflux transporter AcrB TolC docking domain, DN and DC subdomains"/>
    <property type="match status" value="2"/>
</dbReference>